<accession>A0A9E6PUA4</accession>
<dbReference type="EMBL" id="CP077095">
    <property type="protein sequence ID" value="QXI36611.1"/>
    <property type="molecule type" value="Genomic_DNA"/>
</dbReference>
<name>A0A9E6PUA4_9PSED</name>
<evidence type="ECO:0000256" key="1">
    <source>
        <dbReference type="ARBA" id="ARBA00022801"/>
    </source>
</evidence>
<dbReference type="Pfam" id="PF02129">
    <property type="entry name" value="Peptidase_S15"/>
    <property type="match status" value="1"/>
</dbReference>
<dbReference type="Gene3D" id="1.10.10.800">
    <property type="match status" value="1"/>
</dbReference>
<dbReference type="RefSeq" id="WP_186662096.1">
    <property type="nucleotide sequence ID" value="NZ_CP077095.1"/>
</dbReference>
<keyword evidence="4" id="KW-1185">Reference proteome</keyword>
<dbReference type="SUPFAM" id="SSF53474">
    <property type="entry name" value="alpha/beta-Hydrolases"/>
    <property type="match status" value="1"/>
</dbReference>
<protein>
    <submittedName>
        <fullName evidence="3">Alpha/beta fold hydrolase</fullName>
    </submittedName>
</protein>
<dbReference type="AlphaFoldDB" id="A0A9E6PUA4"/>
<dbReference type="Proteomes" id="UP000633418">
    <property type="component" value="Chromosome"/>
</dbReference>
<dbReference type="KEGG" id="pxn:HU772_014760"/>
<evidence type="ECO:0000313" key="4">
    <source>
        <dbReference type="Proteomes" id="UP000633418"/>
    </source>
</evidence>
<evidence type="ECO:0000313" key="3">
    <source>
        <dbReference type="EMBL" id="QXI36611.1"/>
    </source>
</evidence>
<keyword evidence="1 3" id="KW-0378">Hydrolase</keyword>
<feature type="domain" description="Xaa-Pro dipeptidyl-peptidase-like" evidence="2">
    <location>
        <begin position="16"/>
        <end position="274"/>
    </location>
</feature>
<dbReference type="InterPro" id="IPR029058">
    <property type="entry name" value="AB_hydrolase_fold"/>
</dbReference>
<sequence>MAVAFHREDLAIPVNGITLDAWLYLPEVAGPLPLVLMSPGFAALKGQALDRFAEVLVADGLAVLVFDQRNFGRSGGHLRGEVDPRQQLDDLREVLTWATLQPRFDARRIGLWGSSYSGGHALQLAAWDRRVRCLVAQVPTISGQQNFLRRAGDRLHEARAAFAADRAERHLGGAPAYRRVIAEAGEAGIYAGADAEAFYNQARALDGDWHNRVTLRSSELASEYEPGLTIERISPTPMLMLVAERDTVTPTDLALAAYNRAGEPKRLELLPDGHFDPYERHFQQAAEAARAWFARYLGQGERAPYTSNADHADTSSNPAKP</sequence>
<gene>
    <name evidence="3" type="ORF">HU772_014760</name>
</gene>
<dbReference type="Gene3D" id="3.40.50.1820">
    <property type="entry name" value="alpha/beta hydrolase"/>
    <property type="match status" value="1"/>
</dbReference>
<dbReference type="PANTHER" id="PTHR22946">
    <property type="entry name" value="DIENELACTONE HYDROLASE DOMAIN-CONTAINING PROTEIN-RELATED"/>
    <property type="match status" value="1"/>
</dbReference>
<organism evidence="3 4">
    <name type="scientific">Pseudomonas xantholysinigenes</name>
    <dbReference type="NCBI Taxonomy" id="2745490"/>
    <lineage>
        <taxon>Bacteria</taxon>
        <taxon>Pseudomonadati</taxon>
        <taxon>Pseudomonadota</taxon>
        <taxon>Gammaproteobacteria</taxon>
        <taxon>Pseudomonadales</taxon>
        <taxon>Pseudomonadaceae</taxon>
        <taxon>Pseudomonas</taxon>
    </lineage>
</organism>
<dbReference type="InterPro" id="IPR050261">
    <property type="entry name" value="FrsA_esterase"/>
</dbReference>
<dbReference type="PANTHER" id="PTHR22946:SF9">
    <property type="entry name" value="POLYKETIDE TRANSFERASE AF380"/>
    <property type="match status" value="1"/>
</dbReference>
<proteinExistence type="predicted"/>
<dbReference type="GO" id="GO:0052689">
    <property type="term" value="F:carboxylic ester hydrolase activity"/>
    <property type="evidence" value="ECO:0007669"/>
    <property type="project" value="UniProtKB-ARBA"/>
</dbReference>
<reference evidence="3 4" key="2">
    <citation type="journal article" date="2021" name="Microorganisms">
        <title>The Ever-Expanding Pseudomonas Genus: Description of 43 New Species and Partition of the Pseudomonas putida Group.</title>
        <authorList>
            <person name="Girard L."/>
            <person name="Lood C."/>
            <person name="Hofte M."/>
            <person name="Vandamme P."/>
            <person name="Rokni-Zadeh H."/>
            <person name="van Noort V."/>
            <person name="Lavigne R."/>
            <person name="De Mot R."/>
        </authorList>
    </citation>
    <scope>NUCLEOTIDE SEQUENCE [LARGE SCALE GENOMIC DNA]</scope>
    <source>
        <strain evidence="3 4">RW9S1A</strain>
    </source>
</reference>
<evidence type="ECO:0000259" key="2">
    <source>
        <dbReference type="Pfam" id="PF02129"/>
    </source>
</evidence>
<dbReference type="InterPro" id="IPR000383">
    <property type="entry name" value="Xaa-Pro-like_dom"/>
</dbReference>
<reference evidence="3 4" key="1">
    <citation type="journal article" date="2020" name="Microorganisms">
        <title>Reliable Identification of Environmental Pseudomonas Isolates Using the rpoD Gene.</title>
        <authorList>
            <consortium name="The Broad Institute Genome Sequencing Platform"/>
            <person name="Girard L."/>
            <person name="Lood C."/>
            <person name="Rokni-Zadeh H."/>
            <person name="van Noort V."/>
            <person name="Lavigne R."/>
            <person name="De Mot R."/>
        </authorList>
    </citation>
    <scope>NUCLEOTIDE SEQUENCE [LARGE SCALE GENOMIC DNA]</scope>
    <source>
        <strain evidence="3 4">RW9S1A</strain>
    </source>
</reference>